<keyword evidence="5" id="KW-1185">Reference proteome</keyword>
<organism evidence="4 5">
    <name type="scientific">Hymenobacter profundi</name>
    <dbReference type="NCBI Taxonomy" id="1982110"/>
    <lineage>
        <taxon>Bacteria</taxon>
        <taxon>Pseudomonadati</taxon>
        <taxon>Bacteroidota</taxon>
        <taxon>Cytophagia</taxon>
        <taxon>Cytophagales</taxon>
        <taxon>Hymenobacteraceae</taxon>
        <taxon>Hymenobacter</taxon>
    </lineage>
</organism>
<feature type="chain" id="PRO_5047527513" evidence="1">
    <location>
        <begin position="22"/>
        <end position="525"/>
    </location>
</feature>
<evidence type="ECO:0000313" key="4">
    <source>
        <dbReference type="EMBL" id="MBW3127745.1"/>
    </source>
</evidence>
<dbReference type="PANTHER" id="PTHR40469:SF2">
    <property type="entry name" value="GALACTOSE-BINDING DOMAIN-LIKE SUPERFAMILY PROTEIN"/>
    <property type="match status" value="1"/>
</dbReference>
<keyword evidence="1" id="KW-0732">Signal</keyword>
<sequence length="525" mass="59380">MSVALRSCFLLFAVFTFCSCASDKKDNPSEPRPKPKILVFYKTAGFFHSSIPVAITALQKLGAENNIHVDTTKVGASFNQLNLAQYKAVIFLSTTGDVLNDAQQQAFEHYIKDGNGFVGIHAATDTEYDWPWYNGLVGAYFNGHPAIQLATLHVSDKNHEATAFLPDTWQRTDEWYNFKDLNPDIRVLATLDEQSYSGGIHGDTHPITWYHTYQGGRSFYTAGGHTDESYQEPLFLQHLLGGIRYAMGDSQRETHPDPKPTYLWTNLLDQHLTHWNKFIGVPHYSVNLPGYPKGDGVTGTPIGLNQDPLNVFQVISENGLPVLHISGEIYGGLSTKQEFSNYHFKAEFKWGTRKYEPRLNDKRDSGILYHAKGNQGAFWNVWMLSHELQIQEADIGDYFGLGPSMTINAIFKNIEGESGWIYEPTAPSKLFGLNQPNGGRCRRRQNREKPLGQWNTIELICLGQKSIHVVNGEVVMVLEDSREWKLDGSWSPLVDGKIQLQSEAAEAYYRNIWIRPITEIPLEFR</sequence>
<dbReference type="PROSITE" id="PS51257">
    <property type="entry name" value="PROKAR_LIPOPROTEIN"/>
    <property type="match status" value="1"/>
</dbReference>
<dbReference type="Proteomes" id="UP000826188">
    <property type="component" value="Unassembled WGS sequence"/>
</dbReference>
<evidence type="ECO:0000313" key="5">
    <source>
        <dbReference type="Proteomes" id="UP000826188"/>
    </source>
</evidence>
<proteinExistence type="predicted"/>
<protein>
    <submittedName>
        <fullName evidence="4">ThuA domain-containing protein</fullName>
    </submittedName>
</protein>
<dbReference type="Pfam" id="PF06283">
    <property type="entry name" value="ThuA"/>
    <property type="match status" value="1"/>
</dbReference>
<feature type="signal peptide" evidence="1">
    <location>
        <begin position="1"/>
        <end position="21"/>
    </location>
</feature>
<evidence type="ECO:0000259" key="2">
    <source>
        <dbReference type="Pfam" id="PF06283"/>
    </source>
</evidence>
<dbReference type="InterPro" id="IPR029010">
    <property type="entry name" value="ThuA-like"/>
</dbReference>
<dbReference type="InterPro" id="IPR010496">
    <property type="entry name" value="AL/BT2_dom"/>
</dbReference>
<dbReference type="EMBL" id="JAHWGL010000009">
    <property type="protein sequence ID" value="MBW3127745.1"/>
    <property type="molecule type" value="Genomic_DNA"/>
</dbReference>
<reference evidence="4 5" key="1">
    <citation type="submission" date="2021-07" db="EMBL/GenBank/DDBJ databases">
        <title>Hymenobacter profundi sp. nov., isolated from deep-sea water.</title>
        <authorList>
            <person name="Kim M.K."/>
        </authorList>
    </citation>
    <scope>NUCLEOTIDE SEQUENCE [LARGE SCALE GENOMIC DNA]</scope>
    <source>
        <strain evidence="4 5">M2</strain>
    </source>
</reference>
<dbReference type="Pfam" id="PF06439">
    <property type="entry name" value="3keto-disac_hyd"/>
    <property type="match status" value="1"/>
</dbReference>
<dbReference type="PANTHER" id="PTHR40469">
    <property type="entry name" value="SECRETED GLYCOSYL HYDROLASE"/>
    <property type="match status" value="1"/>
</dbReference>
<accession>A0ABS6WVW6</accession>
<evidence type="ECO:0000259" key="3">
    <source>
        <dbReference type="Pfam" id="PF06439"/>
    </source>
</evidence>
<gene>
    <name evidence="4" type="ORF">KYK14_04245</name>
</gene>
<evidence type="ECO:0000256" key="1">
    <source>
        <dbReference type="SAM" id="SignalP"/>
    </source>
</evidence>
<feature type="domain" description="3-keto-alpha-glucoside-1,2-lyase/3-keto-2-hydroxy-glucal hydratase" evidence="3">
    <location>
        <begin position="264"/>
        <end position="515"/>
    </location>
</feature>
<name>A0ABS6WVW6_9BACT</name>
<dbReference type="RefSeq" id="WP_219157161.1">
    <property type="nucleotide sequence ID" value="NZ_JAHWGL010000009.1"/>
</dbReference>
<feature type="domain" description="ThuA-like" evidence="2">
    <location>
        <begin position="36"/>
        <end position="246"/>
    </location>
</feature>
<comment type="caution">
    <text evidence="4">The sequence shown here is derived from an EMBL/GenBank/DDBJ whole genome shotgun (WGS) entry which is preliminary data.</text>
</comment>